<protein>
    <submittedName>
        <fullName evidence="3">Uncharacterized protein</fullName>
    </submittedName>
</protein>
<proteinExistence type="predicted"/>
<organism evidence="3 4">
    <name type="scientific">Ancylostoma caninum</name>
    <name type="common">Dog hookworm</name>
    <dbReference type="NCBI Taxonomy" id="29170"/>
    <lineage>
        <taxon>Eukaryota</taxon>
        <taxon>Metazoa</taxon>
        <taxon>Ecdysozoa</taxon>
        <taxon>Nematoda</taxon>
        <taxon>Chromadorea</taxon>
        <taxon>Rhabditida</taxon>
        <taxon>Rhabditina</taxon>
        <taxon>Rhabditomorpha</taxon>
        <taxon>Strongyloidea</taxon>
        <taxon>Ancylostomatidae</taxon>
        <taxon>Ancylostomatinae</taxon>
        <taxon>Ancylostoma</taxon>
    </lineage>
</organism>
<evidence type="ECO:0000313" key="4">
    <source>
        <dbReference type="Proteomes" id="UP000252519"/>
    </source>
</evidence>
<feature type="chain" id="PRO_5016901585" evidence="2">
    <location>
        <begin position="24"/>
        <end position="135"/>
    </location>
</feature>
<feature type="compositionally biased region" description="Basic residues" evidence="1">
    <location>
        <begin position="37"/>
        <end position="48"/>
    </location>
</feature>
<dbReference type="AlphaFoldDB" id="A0A368GNC9"/>
<feature type="signal peptide" evidence="2">
    <location>
        <begin position="1"/>
        <end position="23"/>
    </location>
</feature>
<dbReference type="EMBL" id="JOJR01000091">
    <property type="protein sequence ID" value="RCN45872.1"/>
    <property type="molecule type" value="Genomic_DNA"/>
</dbReference>
<gene>
    <name evidence="3" type="ORF">ANCCAN_08169</name>
</gene>
<evidence type="ECO:0000313" key="3">
    <source>
        <dbReference type="EMBL" id="RCN45872.1"/>
    </source>
</evidence>
<name>A0A368GNC9_ANCCA</name>
<keyword evidence="2" id="KW-0732">Signal</keyword>
<feature type="region of interest" description="Disordered" evidence="1">
    <location>
        <begin position="26"/>
        <end position="135"/>
    </location>
</feature>
<reference evidence="3 4" key="1">
    <citation type="submission" date="2014-10" db="EMBL/GenBank/DDBJ databases">
        <title>Draft genome of the hookworm Ancylostoma caninum.</title>
        <authorList>
            <person name="Mitreva M."/>
        </authorList>
    </citation>
    <scope>NUCLEOTIDE SEQUENCE [LARGE SCALE GENOMIC DNA]</scope>
    <source>
        <strain evidence="3 4">Baltimore</strain>
    </source>
</reference>
<accession>A0A368GNC9</accession>
<dbReference type="OrthoDB" id="5901313at2759"/>
<feature type="compositionally biased region" description="Pro residues" evidence="1">
    <location>
        <begin position="75"/>
        <end position="91"/>
    </location>
</feature>
<keyword evidence="4" id="KW-1185">Reference proteome</keyword>
<evidence type="ECO:0000256" key="2">
    <source>
        <dbReference type="SAM" id="SignalP"/>
    </source>
</evidence>
<sequence length="135" mass="14773">MRPWISLMLLTAIVAMVCYVTEASSVPRSKYKDAPKNRQHISHVRHRVVVANQPRPPQPRPRFIRPDPRLFGPRPFGPAPPPPPRGVPTRPPGQNNNANTRTPNNNTPRPGTSGQGSGRGDRPGSSGGRVRSITV</sequence>
<evidence type="ECO:0000256" key="1">
    <source>
        <dbReference type="SAM" id="MobiDB-lite"/>
    </source>
</evidence>
<dbReference type="Proteomes" id="UP000252519">
    <property type="component" value="Unassembled WGS sequence"/>
</dbReference>
<comment type="caution">
    <text evidence="3">The sequence shown here is derived from an EMBL/GenBank/DDBJ whole genome shotgun (WGS) entry which is preliminary data.</text>
</comment>
<feature type="compositionally biased region" description="Low complexity" evidence="1">
    <location>
        <begin position="92"/>
        <end position="110"/>
    </location>
</feature>